<comment type="cofactor">
    <cofactor evidence="1">
        <name>siroheme</name>
        <dbReference type="ChEBI" id="CHEBI:60052"/>
    </cofactor>
</comment>
<reference evidence="17 18" key="1">
    <citation type="journal article" date="2017" name="Genome Biol.">
        <title>New reference genome sequences of hot pepper reveal the massive evolution of plant disease-resistance genes by retroduplication.</title>
        <authorList>
            <person name="Kim S."/>
            <person name="Park J."/>
            <person name="Yeom S.I."/>
            <person name="Kim Y.M."/>
            <person name="Seo E."/>
            <person name="Kim K.T."/>
            <person name="Kim M.S."/>
            <person name="Lee J.M."/>
            <person name="Cheong K."/>
            <person name="Shin H.S."/>
            <person name="Kim S.B."/>
            <person name="Han K."/>
            <person name="Lee J."/>
            <person name="Park M."/>
            <person name="Lee H.A."/>
            <person name="Lee H.Y."/>
            <person name="Lee Y."/>
            <person name="Oh S."/>
            <person name="Lee J.H."/>
            <person name="Choi E."/>
            <person name="Choi E."/>
            <person name="Lee S.E."/>
            <person name="Jeon J."/>
            <person name="Kim H."/>
            <person name="Choi G."/>
            <person name="Song H."/>
            <person name="Lee J."/>
            <person name="Lee S.C."/>
            <person name="Kwon J.K."/>
            <person name="Lee H.Y."/>
            <person name="Koo N."/>
            <person name="Hong Y."/>
            <person name="Kim R.W."/>
            <person name="Kang W.H."/>
            <person name="Huh J.H."/>
            <person name="Kang B.C."/>
            <person name="Yang T.J."/>
            <person name="Lee Y.H."/>
            <person name="Bennetzen J.L."/>
            <person name="Choi D."/>
        </authorList>
    </citation>
    <scope>NUCLEOTIDE SEQUENCE [LARGE SCALE GENOMIC DNA]</scope>
    <source>
        <strain evidence="18">cv. PBC81</strain>
    </source>
</reference>
<sequence length="579" mass="65374">MASFSVKFSATCSLTNSKRFSKLHVTPPQTVAVEVGAERLEPRVEERDGYWVLKENFRQGINPTEKAKIEKEPMKLFIENGIEHLANISLEEIEKSKLAKDDIDVRLKWLGFFHRRKHQYGRFMMRLKLPNGVTTSAQTRYLASVIRKYGKDGCADVTTRQNWQIRGVVLSDVPEILKGLDEVGLTSLQSGMDNVRNPVGNPLAGIDPQEIVDTRPYTNLLSQYVTANFRGNLAVTNLPRKWNVCVIGSHDLYEHPHINDLAYMPATRDGRFGFNLLVGGFFSPKRCAEAIPLDAWVPADDIVPVCKAILEAYRDLGTRGNRQKTRMMWLIDELGVEGFRAEVVKRMPQKKLERESAEDLVQKQWERREYLGVNPQKQEGYRFVGLHIPVGRVQADDMDELARLAEEYGSGELRLTVEQNIIIPNIENSKIDALLNEPLLKNRFLPDPPILMRNLVACTGNQFCGQAIIETKARSMKITEEVQWLVSVTQPVRMHWTGCPNSCGQVQVADIGFMGCLTRKEGKTVEGADVFLGGRIGSDSHLGDIYKKSVPCEDLVPIIVDLLVNNFGAVQREREEAED</sequence>
<name>A0A2G2XD27_CAPBA</name>
<dbReference type="PRINTS" id="PR00397">
    <property type="entry name" value="SIROHAEM"/>
</dbReference>
<evidence type="ECO:0000256" key="13">
    <source>
        <dbReference type="ARBA" id="ARBA00040459"/>
    </source>
</evidence>
<comment type="caution">
    <text evidence="17">The sequence shown here is derived from an EMBL/GenBank/DDBJ whole genome shotgun (WGS) entry which is preliminary data.</text>
</comment>
<evidence type="ECO:0000256" key="7">
    <source>
        <dbReference type="ARBA" id="ARBA00022723"/>
    </source>
</evidence>
<keyword evidence="5" id="KW-0004">4Fe-4S</keyword>
<dbReference type="InterPro" id="IPR051329">
    <property type="entry name" value="NIR_SIR_4Fe-4S"/>
</dbReference>
<dbReference type="GO" id="GO:0048307">
    <property type="term" value="F:ferredoxin-nitrite reductase activity"/>
    <property type="evidence" value="ECO:0007669"/>
    <property type="project" value="UniProtKB-EC"/>
</dbReference>
<dbReference type="OrthoDB" id="432685at2759"/>
<dbReference type="GO" id="GO:0051539">
    <property type="term" value="F:4 iron, 4 sulfur cluster binding"/>
    <property type="evidence" value="ECO:0007669"/>
    <property type="project" value="UniProtKB-KW"/>
</dbReference>
<keyword evidence="6" id="KW-0349">Heme</keyword>
<evidence type="ECO:0000256" key="1">
    <source>
        <dbReference type="ARBA" id="ARBA00001929"/>
    </source>
</evidence>
<dbReference type="InterPro" id="IPR006067">
    <property type="entry name" value="NO2/SO3_Rdtase_4Fe4S_dom"/>
</dbReference>
<evidence type="ECO:0000256" key="3">
    <source>
        <dbReference type="ARBA" id="ARBA00005096"/>
    </source>
</evidence>
<feature type="domain" description="Nitrite/Sulfite reductase ferredoxin-like" evidence="16">
    <location>
        <begin position="375"/>
        <end position="438"/>
    </location>
</feature>
<evidence type="ECO:0000259" key="15">
    <source>
        <dbReference type="Pfam" id="PF01077"/>
    </source>
</evidence>
<evidence type="ECO:0000259" key="16">
    <source>
        <dbReference type="Pfam" id="PF03460"/>
    </source>
</evidence>
<dbReference type="SUPFAM" id="SSF56014">
    <property type="entry name" value="Nitrite and sulphite reductase 4Fe-4S domain-like"/>
    <property type="match status" value="2"/>
</dbReference>
<comment type="pathway">
    <text evidence="3">Nitrogen metabolism; nitrate reduction (assimilation).</text>
</comment>
<evidence type="ECO:0000256" key="6">
    <source>
        <dbReference type="ARBA" id="ARBA00022617"/>
    </source>
</evidence>
<organism evidence="17 18">
    <name type="scientific">Capsicum baccatum</name>
    <name type="common">Peruvian pepper</name>
    <dbReference type="NCBI Taxonomy" id="33114"/>
    <lineage>
        <taxon>Eukaryota</taxon>
        <taxon>Viridiplantae</taxon>
        <taxon>Streptophyta</taxon>
        <taxon>Embryophyta</taxon>
        <taxon>Tracheophyta</taxon>
        <taxon>Spermatophyta</taxon>
        <taxon>Magnoliopsida</taxon>
        <taxon>eudicotyledons</taxon>
        <taxon>Gunneridae</taxon>
        <taxon>Pentapetalae</taxon>
        <taxon>asterids</taxon>
        <taxon>lamiids</taxon>
        <taxon>Solanales</taxon>
        <taxon>Solanaceae</taxon>
        <taxon>Solanoideae</taxon>
        <taxon>Capsiceae</taxon>
        <taxon>Capsicum</taxon>
    </lineage>
</organism>
<dbReference type="InterPro" id="IPR006066">
    <property type="entry name" value="NO2/SO3_Rdtase_FeS/sirohaem_BS"/>
</dbReference>
<dbReference type="PANTHER" id="PTHR32439:SF0">
    <property type="entry name" value="FERREDOXIN--NITRITE REDUCTASE, CHLOROPLASTIC"/>
    <property type="match status" value="1"/>
</dbReference>
<evidence type="ECO:0000256" key="11">
    <source>
        <dbReference type="ARBA" id="ARBA00023063"/>
    </source>
</evidence>
<reference evidence="18" key="2">
    <citation type="journal article" date="2017" name="J. Anim. Genet.">
        <title>Multiple reference genome sequences of hot pepper reveal the massive evolution of plant disease resistance genes by retroduplication.</title>
        <authorList>
            <person name="Kim S."/>
            <person name="Park J."/>
            <person name="Yeom S.-I."/>
            <person name="Kim Y.-M."/>
            <person name="Seo E."/>
            <person name="Kim K.-T."/>
            <person name="Kim M.-S."/>
            <person name="Lee J.M."/>
            <person name="Cheong K."/>
            <person name="Shin H.-S."/>
            <person name="Kim S.-B."/>
            <person name="Han K."/>
            <person name="Lee J."/>
            <person name="Park M."/>
            <person name="Lee H.-A."/>
            <person name="Lee H.-Y."/>
            <person name="Lee Y."/>
            <person name="Oh S."/>
            <person name="Lee J.H."/>
            <person name="Choi E."/>
            <person name="Choi E."/>
            <person name="Lee S.E."/>
            <person name="Jeon J."/>
            <person name="Kim H."/>
            <person name="Choi G."/>
            <person name="Song H."/>
            <person name="Lee J."/>
            <person name="Lee S.-C."/>
            <person name="Kwon J.-K."/>
            <person name="Lee H.-Y."/>
            <person name="Koo N."/>
            <person name="Hong Y."/>
            <person name="Kim R.W."/>
            <person name="Kang W.-H."/>
            <person name="Huh J.H."/>
            <person name="Kang B.-C."/>
            <person name="Yang T.-J."/>
            <person name="Lee Y.-H."/>
            <person name="Bennetzen J.L."/>
            <person name="Choi D."/>
        </authorList>
    </citation>
    <scope>NUCLEOTIDE SEQUENCE [LARGE SCALE GENOMIC DNA]</scope>
    <source>
        <strain evidence="18">cv. PBC81</strain>
    </source>
</reference>
<dbReference type="EC" id="1.7.7.1" evidence="12"/>
<feature type="domain" description="Nitrite/Sulfite reductase ferredoxin-like" evidence="16">
    <location>
        <begin position="116"/>
        <end position="183"/>
    </location>
</feature>
<comment type="similarity">
    <text evidence="4">Belongs to the nitrite and sulfite reductase 4Fe-4S domain family.</text>
</comment>
<keyword evidence="10" id="KW-0411">Iron-sulfur</keyword>
<dbReference type="AlphaFoldDB" id="A0A2G2XD27"/>
<evidence type="ECO:0000256" key="4">
    <source>
        <dbReference type="ARBA" id="ARBA00010429"/>
    </source>
</evidence>
<dbReference type="Pfam" id="PF01077">
    <property type="entry name" value="NIR_SIR"/>
    <property type="match status" value="2"/>
</dbReference>
<dbReference type="PANTHER" id="PTHR32439">
    <property type="entry name" value="FERREDOXIN--NITRITE REDUCTASE, CHLOROPLASTIC"/>
    <property type="match status" value="1"/>
</dbReference>
<evidence type="ECO:0000256" key="5">
    <source>
        <dbReference type="ARBA" id="ARBA00022485"/>
    </source>
</evidence>
<dbReference type="GO" id="GO:0042128">
    <property type="term" value="P:nitrate assimilation"/>
    <property type="evidence" value="ECO:0007669"/>
    <property type="project" value="UniProtKB-KW"/>
</dbReference>
<feature type="domain" description="Nitrite/sulphite reductase 4Fe-4S" evidence="15">
    <location>
        <begin position="192"/>
        <end position="350"/>
    </location>
</feature>
<accession>A0A2G2XD27</accession>
<comment type="catalytic activity">
    <reaction evidence="14">
        <text>6 oxidized [2Fe-2S]-[ferredoxin] + NH4(+) + 2 H2O = nitrite + 6 reduced [2Fe-2S]-[ferredoxin] + 8 H(+)</text>
        <dbReference type="Rhea" id="RHEA:18041"/>
        <dbReference type="Rhea" id="RHEA-COMP:10000"/>
        <dbReference type="Rhea" id="RHEA-COMP:10001"/>
        <dbReference type="ChEBI" id="CHEBI:15377"/>
        <dbReference type="ChEBI" id="CHEBI:15378"/>
        <dbReference type="ChEBI" id="CHEBI:16301"/>
        <dbReference type="ChEBI" id="CHEBI:28938"/>
        <dbReference type="ChEBI" id="CHEBI:33737"/>
        <dbReference type="ChEBI" id="CHEBI:33738"/>
        <dbReference type="EC" id="1.7.7.1"/>
    </reaction>
</comment>
<dbReference type="InterPro" id="IPR005117">
    <property type="entry name" value="NiRdtase/SiRdtase_haem-b_fer"/>
</dbReference>
<dbReference type="Pfam" id="PF03460">
    <property type="entry name" value="NIR_SIR_ferr"/>
    <property type="match status" value="2"/>
</dbReference>
<dbReference type="SUPFAM" id="SSF55124">
    <property type="entry name" value="Nitrite/Sulfite reductase N-terminal domain-like"/>
    <property type="match status" value="2"/>
</dbReference>
<dbReference type="Gene3D" id="3.90.480.20">
    <property type="match status" value="1"/>
</dbReference>
<proteinExistence type="inferred from homology"/>
<evidence type="ECO:0000256" key="14">
    <source>
        <dbReference type="ARBA" id="ARBA00048538"/>
    </source>
</evidence>
<keyword evidence="7" id="KW-0479">Metal-binding</keyword>
<feature type="domain" description="Nitrite/sulphite reductase 4Fe-4S" evidence="15">
    <location>
        <begin position="452"/>
        <end position="562"/>
    </location>
</feature>
<protein>
    <recommendedName>
        <fullName evidence="13">Ferredoxin--nitrite reductase, chloroplastic</fullName>
        <ecNumber evidence="12">1.7.7.1</ecNumber>
    </recommendedName>
</protein>
<dbReference type="NCBIfam" id="NF007125">
    <property type="entry name" value="PRK09566.1"/>
    <property type="match status" value="1"/>
</dbReference>
<keyword evidence="9" id="KW-0408">Iron</keyword>
<keyword evidence="11" id="KW-0534">Nitrate assimilation</keyword>
<dbReference type="InterPro" id="IPR036136">
    <property type="entry name" value="Nit/Sulf_reduc_fer-like_dom_sf"/>
</dbReference>
<gene>
    <name evidence="17" type="ORF">CQW23_03835</name>
</gene>
<dbReference type="InterPro" id="IPR045854">
    <property type="entry name" value="NO2/SO3_Rdtase_4Fe4S_sf"/>
</dbReference>
<evidence type="ECO:0000256" key="8">
    <source>
        <dbReference type="ARBA" id="ARBA00023002"/>
    </source>
</evidence>
<comment type="cofactor">
    <cofactor evidence="2">
        <name>[4Fe-4S] cluster</name>
        <dbReference type="ChEBI" id="CHEBI:49883"/>
    </cofactor>
</comment>
<evidence type="ECO:0000313" key="17">
    <source>
        <dbReference type="EMBL" id="PHT55349.1"/>
    </source>
</evidence>
<dbReference type="EMBL" id="MLFT02000002">
    <property type="protein sequence ID" value="PHT55349.1"/>
    <property type="molecule type" value="Genomic_DNA"/>
</dbReference>
<evidence type="ECO:0000313" key="18">
    <source>
        <dbReference type="Proteomes" id="UP000224567"/>
    </source>
</evidence>
<dbReference type="STRING" id="33114.A0A2G2XD27"/>
<dbReference type="PROSITE" id="PS00365">
    <property type="entry name" value="NIR_SIR"/>
    <property type="match status" value="1"/>
</dbReference>
<evidence type="ECO:0000256" key="9">
    <source>
        <dbReference type="ARBA" id="ARBA00023004"/>
    </source>
</evidence>
<dbReference type="GO" id="GO:0020037">
    <property type="term" value="F:heme binding"/>
    <property type="evidence" value="ECO:0007669"/>
    <property type="project" value="InterPro"/>
</dbReference>
<keyword evidence="18" id="KW-1185">Reference proteome</keyword>
<dbReference type="Gene3D" id="3.30.413.10">
    <property type="entry name" value="Sulfite Reductase Hemoprotein, domain 1"/>
    <property type="match status" value="2"/>
</dbReference>
<dbReference type="Proteomes" id="UP000224567">
    <property type="component" value="Unassembled WGS sequence"/>
</dbReference>
<dbReference type="GO" id="GO:0046872">
    <property type="term" value="F:metal ion binding"/>
    <property type="evidence" value="ECO:0007669"/>
    <property type="project" value="UniProtKB-KW"/>
</dbReference>
<evidence type="ECO:0000256" key="12">
    <source>
        <dbReference type="ARBA" id="ARBA00038893"/>
    </source>
</evidence>
<evidence type="ECO:0000256" key="10">
    <source>
        <dbReference type="ARBA" id="ARBA00023014"/>
    </source>
</evidence>
<evidence type="ECO:0000256" key="2">
    <source>
        <dbReference type="ARBA" id="ARBA00001966"/>
    </source>
</evidence>
<keyword evidence="8" id="KW-0560">Oxidoreductase</keyword>